<reference evidence="4" key="1">
    <citation type="submission" date="2022-10" db="EMBL/GenBank/DDBJ databases">
        <title>Two novel species of Flavobacterium.</title>
        <authorList>
            <person name="Liu Q."/>
            <person name="Xin Y.-H."/>
        </authorList>
    </citation>
    <scope>NUCLEOTIDE SEQUENCE</scope>
    <source>
        <strain evidence="4">LS1R49</strain>
    </source>
</reference>
<dbReference type="Pfam" id="PF07691">
    <property type="entry name" value="PA14"/>
    <property type="match status" value="1"/>
</dbReference>
<dbReference type="SUPFAM" id="SSF51445">
    <property type="entry name" value="(Trans)glycosidases"/>
    <property type="match status" value="1"/>
</dbReference>
<name>A0A9X2ZHJ0_9FLAO</name>
<dbReference type="InterPro" id="IPR033403">
    <property type="entry name" value="DUF5110"/>
</dbReference>
<dbReference type="Pfam" id="PF01055">
    <property type="entry name" value="Glyco_hydro_31_2nd"/>
    <property type="match status" value="1"/>
</dbReference>
<dbReference type="Pfam" id="PF13802">
    <property type="entry name" value="Gal_mutarotas_2"/>
    <property type="match status" value="1"/>
</dbReference>
<dbReference type="InterPro" id="IPR051816">
    <property type="entry name" value="Glycosyl_Hydrolase_31"/>
</dbReference>
<dbReference type="Proteomes" id="UP001151079">
    <property type="component" value="Unassembled WGS sequence"/>
</dbReference>
<dbReference type="GO" id="GO:0030246">
    <property type="term" value="F:carbohydrate binding"/>
    <property type="evidence" value="ECO:0007669"/>
    <property type="project" value="InterPro"/>
</dbReference>
<dbReference type="Gene3D" id="2.60.40.1180">
    <property type="entry name" value="Golgi alpha-mannosidase II"/>
    <property type="match status" value="2"/>
</dbReference>
<dbReference type="Gene3D" id="2.60.40.1760">
    <property type="entry name" value="glycosyl hydrolase (family 31)"/>
    <property type="match status" value="1"/>
</dbReference>
<keyword evidence="2" id="KW-0326">Glycosidase</keyword>
<evidence type="ECO:0000313" key="5">
    <source>
        <dbReference type="Proteomes" id="UP001151079"/>
    </source>
</evidence>
<dbReference type="SUPFAM" id="SSF56988">
    <property type="entry name" value="Anthrax protective antigen"/>
    <property type="match status" value="1"/>
</dbReference>
<dbReference type="SUPFAM" id="SSF74650">
    <property type="entry name" value="Galactose mutarotase-like"/>
    <property type="match status" value="1"/>
</dbReference>
<sequence length="955" mass="109997">MKRNKIYLSLITGLVLASCATKQYEKTDDGVIVNISHSKELALSKLRLQVLGNDLIHVSATADNAFSKDSSLIIVPNIGTVPFQVTEVKDSIKLATETLNVMISSKDGGIKFKDKNGKIILAERSGGGKTFSPIEVEGTKGYTIRQIFDSPKDEAFYGLGQHQSDEFNYKDKSEELFQYNTKVSVPFIVSNKNYGLLWDSYSLSRFGDSRPYEQLNAVFKLFDKNGEPNNLTGTYVTPDNGKIELVRKEASVFFEDIKSFKNLPENFPLKNANVTYEGDIEAPQNGEYKFTLYYSGYVKVYLNNQLVVPERWRTAWNPNSYKFSMHLEAGKRVPLRIEWKPNGGTSYCGLRVRTPQLVEEKSNQVWWSEMNKKLDYFFVHGNSMDEVVKGYRTLTGKAQIMPKWAMGYWQSRERYKTEDEVLSNLKGFRDRKIPIDNIVLDWNYWEEDSWGSHKFDPKRFPDPKAMVDSIHAMNGKMMISVWPKFYKTTEHFKEFDRKGWMYQQAIKDNVRDWVGPGYVGSFYDAYSGGARKLFWKQIYENLYPTGIDAWWMDASEPNVLDCTDMDYRKELQGPTALGSATEYFNTYALMNAEAIYNGQRSVDPNKRVFLLTRSGFAGLQRYSTATWSGDIATRWEDLKAQISAGLNFAISGIPYWTMDIGGFCVEDRYVAAQTEYDKNGKENADNKEWRELNTRWHQFGVFAPLYRSHGQFPYREPWNIAPKGHPAYESILFYDNLRYRLMPYIYTMAGMTHFDDYTIMRPLVMDFSNDKNVVNSNDQFMFGQNFMVCPVYKYGDRKRNVYFPAGTNWYDFNTAKYIKGGQTLSVDAPYGRIPLFIPEGAIIPVGPEVQYTDEKPADTIILYVYKGKNGSFNLYEDEGVNYNYEKGFHSTIAFNYNETNGVLTIGERKGEFKGMLKNRKFVIVPVSKENPKAFVYDVQGQVVNYDGHQQTITLK</sequence>
<keyword evidence="5" id="KW-1185">Reference proteome</keyword>
<accession>A0A9X2ZHJ0</accession>
<dbReference type="PANTHER" id="PTHR43863:SF2">
    <property type="entry name" value="MALTASE-GLUCOAMYLASE"/>
    <property type="match status" value="1"/>
</dbReference>
<dbReference type="Gene3D" id="2.60.120.380">
    <property type="match status" value="1"/>
</dbReference>
<dbReference type="Gene3D" id="3.20.20.80">
    <property type="entry name" value="Glycosidases"/>
    <property type="match status" value="1"/>
</dbReference>
<dbReference type="InterPro" id="IPR037524">
    <property type="entry name" value="PA14/GLEYA"/>
</dbReference>
<dbReference type="SUPFAM" id="SSF51011">
    <property type="entry name" value="Glycosyl hydrolase domain"/>
    <property type="match status" value="1"/>
</dbReference>
<dbReference type="GO" id="GO:0005975">
    <property type="term" value="P:carbohydrate metabolic process"/>
    <property type="evidence" value="ECO:0007669"/>
    <property type="project" value="InterPro"/>
</dbReference>
<dbReference type="InterPro" id="IPR048395">
    <property type="entry name" value="Glyco_hydro_31_C"/>
</dbReference>
<comment type="caution">
    <text evidence="4">The sequence shown here is derived from an EMBL/GenBank/DDBJ whole genome shotgun (WGS) entry which is preliminary data.</text>
</comment>
<evidence type="ECO:0000256" key="1">
    <source>
        <dbReference type="ARBA" id="ARBA00007806"/>
    </source>
</evidence>
<dbReference type="PROSITE" id="PS51257">
    <property type="entry name" value="PROKAR_LIPOPROTEIN"/>
    <property type="match status" value="1"/>
</dbReference>
<dbReference type="Pfam" id="PF21365">
    <property type="entry name" value="Glyco_hydro_31_3rd"/>
    <property type="match status" value="1"/>
</dbReference>
<evidence type="ECO:0000313" key="4">
    <source>
        <dbReference type="EMBL" id="MCV9929475.1"/>
    </source>
</evidence>
<dbReference type="PANTHER" id="PTHR43863">
    <property type="entry name" value="HYDROLASE, PUTATIVE (AFU_ORTHOLOGUE AFUA_1G03140)-RELATED"/>
    <property type="match status" value="1"/>
</dbReference>
<dbReference type="InterPro" id="IPR011658">
    <property type="entry name" value="PA14_dom"/>
</dbReference>
<gene>
    <name evidence="4" type="ORF">OIU83_17570</name>
</gene>
<dbReference type="CDD" id="cd14752">
    <property type="entry name" value="GH31_N"/>
    <property type="match status" value="1"/>
</dbReference>
<evidence type="ECO:0000259" key="3">
    <source>
        <dbReference type="PROSITE" id="PS51820"/>
    </source>
</evidence>
<keyword evidence="2" id="KW-0378">Hydrolase</keyword>
<dbReference type="CDD" id="cd06591">
    <property type="entry name" value="GH31_xylosidase_XylS"/>
    <property type="match status" value="1"/>
</dbReference>
<organism evidence="4 5">
    <name type="scientific">Flavobacterium shii</name>
    <dbReference type="NCBI Taxonomy" id="2987687"/>
    <lineage>
        <taxon>Bacteria</taxon>
        <taxon>Pseudomonadati</taxon>
        <taxon>Bacteroidota</taxon>
        <taxon>Flavobacteriia</taxon>
        <taxon>Flavobacteriales</taxon>
        <taxon>Flavobacteriaceae</taxon>
        <taxon>Flavobacterium</taxon>
    </lineage>
</organism>
<dbReference type="RefSeq" id="WP_264207562.1">
    <property type="nucleotide sequence ID" value="NZ_JAOZEW010000020.1"/>
</dbReference>
<dbReference type="PROSITE" id="PS51820">
    <property type="entry name" value="PA14"/>
    <property type="match status" value="1"/>
</dbReference>
<dbReference type="AlphaFoldDB" id="A0A9X2ZHJ0"/>
<dbReference type="GO" id="GO:0004553">
    <property type="term" value="F:hydrolase activity, hydrolyzing O-glycosyl compounds"/>
    <property type="evidence" value="ECO:0007669"/>
    <property type="project" value="InterPro"/>
</dbReference>
<dbReference type="InterPro" id="IPR011013">
    <property type="entry name" value="Gal_mutarotase_sf_dom"/>
</dbReference>
<comment type="similarity">
    <text evidence="1 2">Belongs to the glycosyl hydrolase 31 family.</text>
</comment>
<dbReference type="InterPro" id="IPR025887">
    <property type="entry name" value="Glyco_hydro_31_N_dom"/>
</dbReference>
<evidence type="ECO:0000256" key="2">
    <source>
        <dbReference type="RuleBase" id="RU361185"/>
    </source>
</evidence>
<dbReference type="InterPro" id="IPR017853">
    <property type="entry name" value="GH"/>
</dbReference>
<dbReference type="EMBL" id="JAOZEW010000020">
    <property type="protein sequence ID" value="MCV9929475.1"/>
    <property type="molecule type" value="Genomic_DNA"/>
</dbReference>
<protein>
    <submittedName>
        <fullName evidence="4">DUF5110 domain-containing protein</fullName>
    </submittedName>
</protein>
<feature type="domain" description="PA14" evidence="3">
    <location>
        <begin position="226"/>
        <end position="366"/>
    </location>
</feature>
<dbReference type="SMART" id="SM00758">
    <property type="entry name" value="PA14"/>
    <property type="match status" value="1"/>
</dbReference>
<dbReference type="InterPro" id="IPR000322">
    <property type="entry name" value="Glyco_hydro_31_TIM"/>
</dbReference>
<dbReference type="InterPro" id="IPR013780">
    <property type="entry name" value="Glyco_hydro_b"/>
</dbReference>
<proteinExistence type="inferred from homology"/>
<dbReference type="Pfam" id="PF17137">
    <property type="entry name" value="DUF5110"/>
    <property type="match status" value="1"/>
</dbReference>